<evidence type="ECO:0000256" key="5">
    <source>
        <dbReference type="ARBA" id="ARBA00022525"/>
    </source>
</evidence>
<feature type="domain" description="CFEM" evidence="16">
    <location>
        <begin position="23"/>
        <end position="89"/>
    </location>
</feature>
<proteinExistence type="inferred from homology"/>
<feature type="chain" id="PRO_5035480387" evidence="15">
    <location>
        <begin position="20"/>
        <end position="440"/>
    </location>
</feature>
<feature type="transmembrane region" description="Helical" evidence="14">
    <location>
        <begin position="211"/>
        <end position="239"/>
    </location>
</feature>
<keyword evidence="17" id="KW-0675">Receptor</keyword>
<evidence type="ECO:0000256" key="10">
    <source>
        <dbReference type="ARBA" id="ARBA00023136"/>
    </source>
</evidence>
<keyword evidence="18" id="KW-1185">Reference proteome</keyword>
<keyword evidence="9 14" id="KW-1133">Transmembrane helix</keyword>
<gene>
    <name evidence="17" type="ORF">B0I35DRAFT_447927</name>
</gene>
<dbReference type="PANTHER" id="PTHR33048">
    <property type="entry name" value="PTH11-LIKE INTEGRAL MEMBRANE PROTEIN (AFU_ORTHOLOGUE AFUA_5G11245)"/>
    <property type="match status" value="1"/>
</dbReference>
<feature type="transmembrane region" description="Helical" evidence="14">
    <location>
        <begin position="292"/>
        <end position="312"/>
    </location>
</feature>
<evidence type="ECO:0000256" key="11">
    <source>
        <dbReference type="ARBA" id="ARBA00023157"/>
    </source>
</evidence>
<dbReference type="InterPro" id="IPR052337">
    <property type="entry name" value="SAT4-like"/>
</dbReference>
<evidence type="ECO:0000313" key="18">
    <source>
        <dbReference type="Proteomes" id="UP000813444"/>
    </source>
</evidence>
<evidence type="ECO:0000256" key="7">
    <source>
        <dbReference type="ARBA" id="ARBA00022692"/>
    </source>
</evidence>
<keyword evidence="5" id="KW-0964">Secreted</keyword>
<evidence type="ECO:0000313" key="17">
    <source>
        <dbReference type="EMBL" id="KAH7327789.1"/>
    </source>
</evidence>
<evidence type="ECO:0000256" key="15">
    <source>
        <dbReference type="SAM" id="SignalP"/>
    </source>
</evidence>
<keyword evidence="12" id="KW-0449">Lipoprotein</keyword>
<dbReference type="AlphaFoldDB" id="A0A8K0T643"/>
<evidence type="ECO:0000256" key="8">
    <source>
        <dbReference type="ARBA" id="ARBA00022729"/>
    </source>
</evidence>
<feature type="transmembrane region" description="Helical" evidence="14">
    <location>
        <begin position="259"/>
        <end position="280"/>
    </location>
</feature>
<evidence type="ECO:0000256" key="12">
    <source>
        <dbReference type="ARBA" id="ARBA00023288"/>
    </source>
</evidence>
<dbReference type="GO" id="GO:0098552">
    <property type="term" value="C:side of membrane"/>
    <property type="evidence" value="ECO:0007669"/>
    <property type="project" value="UniProtKB-KW"/>
</dbReference>
<keyword evidence="6" id="KW-0325">Glycoprotein</keyword>
<comment type="similarity">
    <text evidence="13">Belongs to the SAT4 family.</text>
</comment>
<feature type="transmembrane region" description="Helical" evidence="14">
    <location>
        <begin position="99"/>
        <end position="120"/>
    </location>
</feature>
<dbReference type="SMART" id="SM00747">
    <property type="entry name" value="CFEM"/>
    <property type="match status" value="1"/>
</dbReference>
<evidence type="ECO:0000256" key="9">
    <source>
        <dbReference type="ARBA" id="ARBA00022989"/>
    </source>
</evidence>
<dbReference type="Pfam" id="PF05730">
    <property type="entry name" value="CFEM"/>
    <property type="match status" value="1"/>
</dbReference>
<keyword evidence="6" id="KW-0336">GPI-anchor</keyword>
<keyword evidence="8 15" id="KW-0732">Signal</keyword>
<evidence type="ECO:0000259" key="16">
    <source>
        <dbReference type="SMART" id="SM00747"/>
    </source>
</evidence>
<protein>
    <submittedName>
        <fullName evidence="17">PTH11-typeG-protein-coupled receptor</fullName>
    </submittedName>
</protein>
<reference evidence="17" key="1">
    <citation type="journal article" date="2021" name="Nat. Commun.">
        <title>Genetic determinants of endophytism in the Arabidopsis root mycobiome.</title>
        <authorList>
            <person name="Mesny F."/>
            <person name="Miyauchi S."/>
            <person name="Thiergart T."/>
            <person name="Pickel B."/>
            <person name="Atanasova L."/>
            <person name="Karlsson M."/>
            <person name="Huettel B."/>
            <person name="Barry K.W."/>
            <person name="Haridas S."/>
            <person name="Chen C."/>
            <person name="Bauer D."/>
            <person name="Andreopoulos W."/>
            <person name="Pangilinan J."/>
            <person name="LaButti K."/>
            <person name="Riley R."/>
            <person name="Lipzen A."/>
            <person name="Clum A."/>
            <person name="Drula E."/>
            <person name="Henrissat B."/>
            <person name="Kohler A."/>
            <person name="Grigoriev I.V."/>
            <person name="Martin F.M."/>
            <person name="Hacquard S."/>
        </authorList>
    </citation>
    <scope>NUCLEOTIDE SEQUENCE</scope>
    <source>
        <strain evidence="17">MPI-CAGE-CH-0235</strain>
    </source>
</reference>
<evidence type="ECO:0000256" key="14">
    <source>
        <dbReference type="SAM" id="Phobius"/>
    </source>
</evidence>
<comment type="similarity">
    <text evidence="4">Belongs to the RBT5 family.</text>
</comment>
<feature type="transmembrane region" description="Helical" evidence="14">
    <location>
        <begin position="178"/>
        <end position="199"/>
    </location>
</feature>
<dbReference type="Proteomes" id="UP000813444">
    <property type="component" value="Unassembled WGS sequence"/>
</dbReference>
<accession>A0A8K0T643</accession>
<dbReference type="InterPro" id="IPR008427">
    <property type="entry name" value="Extracellular_membr_CFEM_dom"/>
</dbReference>
<keyword evidence="10 14" id="KW-0472">Membrane</keyword>
<dbReference type="OrthoDB" id="2496787at2759"/>
<keyword evidence="11" id="KW-1015">Disulfide bond</keyword>
<organism evidence="17 18">
    <name type="scientific">Stachybotrys elegans</name>
    <dbReference type="NCBI Taxonomy" id="80388"/>
    <lineage>
        <taxon>Eukaryota</taxon>
        <taxon>Fungi</taxon>
        <taxon>Dikarya</taxon>
        <taxon>Ascomycota</taxon>
        <taxon>Pezizomycotina</taxon>
        <taxon>Sordariomycetes</taxon>
        <taxon>Hypocreomycetidae</taxon>
        <taxon>Hypocreales</taxon>
        <taxon>Stachybotryaceae</taxon>
        <taxon>Stachybotrys</taxon>
    </lineage>
</organism>
<evidence type="ECO:0000256" key="3">
    <source>
        <dbReference type="ARBA" id="ARBA00004613"/>
    </source>
</evidence>
<dbReference type="InterPro" id="IPR049326">
    <property type="entry name" value="Rhodopsin_dom_fungi"/>
</dbReference>
<dbReference type="PANTHER" id="PTHR33048:SF143">
    <property type="entry name" value="EXTRACELLULAR MEMBRANE PROTEIN CFEM DOMAIN-CONTAINING PROTEIN-RELATED"/>
    <property type="match status" value="1"/>
</dbReference>
<dbReference type="Pfam" id="PF20684">
    <property type="entry name" value="Fung_rhodopsin"/>
    <property type="match status" value="1"/>
</dbReference>
<evidence type="ECO:0000256" key="13">
    <source>
        <dbReference type="ARBA" id="ARBA00038359"/>
    </source>
</evidence>
<evidence type="ECO:0000256" key="4">
    <source>
        <dbReference type="ARBA" id="ARBA00010031"/>
    </source>
</evidence>
<feature type="transmembrane region" description="Helical" evidence="14">
    <location>
        <begin position="332"/>
        <end position="356"/>
    </location>
</feature>
<name>A0A8K0T643_9HYPO</name>
<comment type="subcellular location">
    <subcellularLocation>
        <location evidence="2">Membrane</location>
        <topology evidence="2">Lipid-anchor</topology>
        <topology evidence="2">GPI-anchor</topology>
    </subcellularLocation>
    <subcellularLocation>
        <location evidence="1">Membrane</location>
        <topology evidence="1">Multi-pass membrane protein</topology>
    </subcellularLocation>
    <subcellularLocation>
        <location evidence="3">Secreted</location>
    </subcellularLocation>
</comment>
<comment type="caution">
    <text evidence="17">The sequence shown here is derived from an EMBL/GenBank/DDBJ whole genome shotgun (WGS) entry which is preliminary data.</text>
</comment>
<evidence type="ECO:0000256" key="1">
    <source>
        <dbReference type="ARBA" id="ARBA00004141"/>
    </source>
</evidence>
<keyword evidence="7 14" id="KW-0812">Transmembrane</keyword>
<feature type="transmembrane region" description="Helical" evidence="14">
    <location>
        <begin position="132"/>
        <end position="154"/>
    </location>
</feature>
<evidence type="ECO:0000256" key="2">
    <source>
        <dbReference type="ARBA" id="ARBA00004589"/>
    </source>
</evidence>
<evidence type="ECO:0000256" key="6">
    <source>
        <dbReference type="ARBA" id="ARBA00022622"/>
    </source>
</evidence>
<dbReference type="GO" id="GO:0005576">
    <property type="term" value="C:extracellular region"/>
    <property type="evidence" value="ECO:0007669"/>
    <property type="project" value="UniProtKB-SubCell"/>
</dbReference>
<sequence length="440" mass="49891">MRPQLLVWLALTALPVVLGQSRGFMSLPECARNCGLSVLAQSPSPCSVEDMDCLCRDTELIRLTELCAIDNCPVRQSLFARNLTARGCGEPIRDRSREFTIVIDVISIISALFVVQRIVFKLWAKLPFGADDWFTVITEIFCVPGTVIQIYGAVPNGLGRDFWTLGSGQRTDFFRNLYALQLLYLAQVSLLKLALLAFFMRIFTGTRIRRVLIGTVIFTAIYGTVFVAVAALQCTPINYLWQRWDGEHQGECMNVNAIAWSHSSISIALDIWMLAIPLWELKKIALDWKKKVGVALMFLIGTFVTVVSIIRLQWIVNFGARSLNPTWENLNIIMWSAIEVHVGIMCACLPSLRLVLVRMFPTILGTIQESVSNSRRRSRKSLPMMQGNVEAQRYPRELWDGPRDGPKGITREFTVIVEYGDQESYKKIKTKRNFRSEVKK</sequence>
<feature type="signal peptide" evidence="15">
    <location>
        <begin position="1"/>
        <end position="19"/>
    </location>
</feature>
<dbReference type="EMBL" id="JAGPNK010000001">
    <property type="protein sequence ID" value="KAH7327789.1"/>
    <property type="molecule type" value="Genomic_DNA"/>
</dbReference>